<reference evidence="1 2" key="1">
    <citation type="submission" date="2019-06" db="EMBL/GenBank/DDBJ databases">
        <title>A novel bacterium of genus Marinomonas, isolated from coastal sand.</title>
        <authorList>
            <person name="Huang H."/>
            <person name="Mo K."/>
            <person name="Hu Y."/>
        </authorList>
    </citation>
    <scope>NUCLEOTIDE SEQUENCE [LARGE SCALE GENOMIC DNA]</scope>
    <source>
        <strain evidence="1 2">HB171799</strain>
    </source>
</reference>
<accession>A0A501WXR3</accession>
<dbReference type="RefSeq" id="WP_140587549.1">
    <property type="nucleotide sequence ID" value="NZ_VFRR01000006.1"/>
</dbReference>
<dbReference type="PANTHER" id="PTHR31834">
    <property type="entry name" value="INITIATION-SPECIFIC ALPHA-1,6-MANNOSYLTRANSFERASE"/>
    <property type="match status" value="1"/>
</dbReference>
<organism evidence="1 2">
    <name type="scientific">Maribrevibacterium harenarium</name>
    <dbReference type="NCBI Taxonomy" id="2589817"/>
    <lineage>
        <taxon>Bacteria</taxon>
        <taxon>Pseudomonadati</taxon>
        <taxon>Pseudomonadota</taxon>
        <taxon>Gammaproteobacteria</taxon>
        <taxon>Oceanospirillales</taxon>
        <taxon>Oceanospirillaceae</taxon>
        <taxon>Maribrevibacterium</taxon>
    </lineage>
</organism>
<dbReference type="InterPro" id="IPR029044">
    <property type="entry name" value="Nucleotide-diphossugar_trans"/>
</dbReference>
<keyword evidence="2" id="KW-1185">Reference proteome</keyword>
<dbReference type="PANTHER" id="PTHR31834:SF1">
    <property type="entry name" value="INITIATION-SPECIFIC ALPHA-1,6-MANNOSYLTRANSFERASE"/>
    <property type="match status" value="1"/>
</dbReference>
<protein>
    <recommendedName>
        <fullName evidence="3">Capsular polysaccharide synthesis protein</fullName>
    </recommendedName>
</protein>
<dbReference type="InterPro" id="IPR039367">
    <property type="entry name" value="Och1-like"/>
</dbReference>
<name>A0A501WXR3_9GAMM</name>
<sequence length="348" mass="40180">MLKKFIASKFCDREGRGLVKLIPALRHRFHLHYGINLPTVPYAGAFTTEQRSAAEQALEQLKAAAQANYDSNNPIPHTIWLYWNTPLEQAPHVVQQSLKTWRYLNPNHKVVFLTDQNLNDTLGFDFNAVFKLATVNLGYAMKADILRLYLLSQYGGIWADTTTFCLNPLDKWLAQETQQTGIFTFRHEQNQTRPVEAWFIAAQQGHPVITQTLALFLEHLFKPRKMALKVSNRIKTIGRSDTENTRFFADVVYHAERKGFMPYFSVGYFFNQAFQRQPGLWETFTQMNNQHANHGTPLEMTRHALVSKQTYKKDYQQSDMYRERVALSDTLIEGQTPNEEGSDPINVT</sequence>
<dbReference type="Pfam" id="PF05704">
    <property type="entry name" value="Caps_synth"/>
    <property type="match status" value="1"/>
</dbReference>
<evidence type="ECO:0008006" key="3">
    <source>
        <dbReference type="Google" id="ProtNLM"/>
    </source>
</evidence>
<evidence type="ECO:0000313" key="2">
    <source>
        <dbReference type="Proteomes" id="UP000315901"/>
    </source>
</evidence>
<gene>
    <name evidence="1" type="ORF">FJM67_04840</name>
</gene>
<dbReference type="SUPFAM" id="SSF53448">
    <property type="entry name" value="Nucleotide-diphospho-sugar transferases"/>
    <property type="match status" value="1"/>
</dbReference>
<comment type="caution">
    <text evidence="1">The sequence shown here is derived from an EMBL/GenBank/DDBJ whole genome shotgun (WGS) entry which is preliminary data.</text>
</comment>
<dbReference type="GO" id="GO:0006487">
    <property type="term" value="P:protein N-linked glycosylation"/>
    <property type="evidence" value="ECO:0007669"/>
    <property type="project" value="TreeGrafter"/>
</dbReference>
<dbReference type="InterPro" id="IPR008441">
    <property type="entry name" value="AfumC-like_glycosyl_Trfase"/>
</dbReference>
<dbReference type="Gene3D" id="3.90.550.20">
    <property type="match status" value="1"/>
</dbReference>
<evidence type="ECO:0000313" key="1">
    <source>
        <dbReference type="EMBL" id="TPE54278.1"/>
    </source>
</evidence>
<dbReference type="GO" id="GO:0000009">
    <property type="term" value="F:alpha-1,6-mannosyltransferase activity"/>
    <property type="evidence" value="ECO:0007669"/>
    <property type="project" value="InterPro"/>
</dbReference>
<dbReference type="AlphaFoldDB" id="A0A501WXR3"/>
<proteinExistence type="predicted"/>
<dbReference type="EMBL" id="VFRR01000006">
    <property type="protein sequence ID" value="TPE54278.1"/>
    <property type="molecule type" value="Genomic_DNA"/>
</dbReference>
<dbReference type="Proteomes" id="UP000315901">
    <property type="component" value="Unassembled WGS sequence"/>
</dbReference>
<dbReference type="OrthoDB" id="277808at2"/>